<accession>A0A7I8IE77</accession>
<sequence length="45" mass="5497">MGFRLCQRSDFPLFCTRKESKWMTTIGQYIEINLCLDHCHRYLIK</sequence>
<dbReference type="Proteomes" id="UP001189122">
    <property type="component" value="Unassembled WGS sequence"/>
</dbReference>
<keyword evidence="2" id="KW-1185">Reference proteome</keyword>
<gene>
    <name evidence="1" type="ORF">SI7747_02002225</name>
</gene>
<name>A0A7I8IE77_SPIIN</name>
<evidence type="ECO:0000313" key="2">
    <source>
        <dbReference type="Proteomes" id="UP001189122"/>
    </source>
</evidence>
<organism evidence="1">
    <name type="scientific">Spirodela intermedia</name>
    <name type="common">Intermediate duckweed</name>
    <dbReference type="NCBI Taxonomy" id="51605"/>
    <lineage>
        <taxon>Eukaryota</taxon>
        <taxon>Viridiplantae</taxon>
        <taxon>Streptophyta</taxon>
        <taxon>Embryophyta</taxon>
        <taxon>Tracheophyta</taxon>
        <taxon>Spermatophyta</taxon>
        <taxon>Magnoliopsida</taxon>
        <taxon>Liliopsida</taxon>
        <taxon>Araceae</taxon>
        <taxon>Lemnoideae</taxon>
        <taxon>Spirodela</taxon>
    </lineage>
</organism>
<dbReference type="EMBL" id="CACRZD030000002">
    <property type="protein sequence ID" value="CAA6655685.1"/>
    <property type="molecule type" value="Genomic_DNA"/>
</dbReference>
<dbReference type="AlphaFoldDB" id="A0A7I8IE77"/>
<reference evidence="1 2" key="1">
    <citation type="submission" date="2019-12" db="EMBL/GenBank/DDBJ databases">
        <authorList>
            <person name="Scholz U."/>
            <person name="Mascher M."/>
            <person name="Fiebig A."/>
        </authorList>
    </citation>
    <scope>NUCLEOTIDE SEQUENCE</scope>
</reference>
<proteinExistence type="predicted"/>
<protein>
    <submittedName>
        <fullName evidence="1">Uncharacterized protein</fullName>
    </submittedName>
</protein>
<dbReference type="EMBL" id="LR743589">
    <property type="protein sequence ID" value="CAA2615985.1"/>
    <property type="molecule type" value="Genomic_DNA"/>
</dbReference>
<evidence type="ECO:0000313" key="1">
    <source>
        <dbReference type="EMBL" id="CAA2615985.1"/>
    </source>
</evidence>